<dbReference type="SUPFAM" id="SSF46785">
    <property type="entry name" value="Winged helix' DNA-binding domain"/>
    <property type="match status" value="1"/>
</dbReference>
<dbReference type="RefSeq" id="WP_101586800.1">
    <property type="nucleotide sequence ID" value="NZ_FXZM01000001.1"/>
</dbReference>
<dbReference type="SMART" id="SM00881">
    <property type="entry name" value="CoA_binding"/>
    <property type="match status" value="1"/>
</dbReference>
<dbReference type="GO" id="GO:0003700">
    <property type="term" value="F:DNA-binding transcription factor activity"/>
    <property type="evidence" value="ECO:0007669"/>
    <property type="project" value="UniProtKB-UniRule"/>
</dbReference>
<dbReference type="PANTHER" id="PTHR35786">
    <property type="entry name" value="REDOX-SENSING TRANSCRIPTIONAL REPRESSOR REX"/>
    <property type="match status" value="1"/>
</dbReference>
<proteinExistence type="inferred from homology"/>
<dbReference type="HAMAP" id="MF_01131">
    <property type="entry name" value="Rex"/>
    <property type="match status" value="1"/>
</dbReference>
<keyword evidence="10" id="KW-1185">Reference proteome</keyword>
<evidence type="ECO:0000256" key="1">
    <source>
        <dbReference type="ARBA" id="ARBA00022490"/>
    </source>
</evidence>
<dbReference type="Gene3D" id="3.40.50.720">
    <property type="entry name" value="NAD(P)-binding Rossmann-like Domain"/>
    <property type="match status" value="1"/>
</dbReference>
<dbReference type="NCBIfam" id="NF003994">
    <property type="entry name" value="PRK05472.2-3"/>
    <property type="match status" value="1"/>
</dbReference>
<dbReference type="GO" id="GO:0005737">
    <property type="term" value="C:cytoplasm"/>
    <property type="evidence" value="ECO:0007669"/>
    <property type="project" value="UniProtKB-SubCell"/>
</dbReference>
<feature type="binding site" evidence="6">
    <location>
        <begin position="102"/>
        <end position="107"/>
    </location>
    <ligand>
        <name>NAD(+)</name>
        <dbReference type="ChEBI" id="CHEBI:57540"/>
    </ligand>
</feature>
<dbReference type="InterPro" id="IPR036388">
    <property type="entry name" value="WH-like_DNA-bd_sf"/>
</dbReference>
<organism evidence="9 10">
    <name type="scientific">Brevibacterium jeotgali</name>
    <dbReference type="NCBI Taxonomy" id="1262550"/>
    <lineage>
        <taxon>Bacteria</taxon>
        <taxon>Bacillati</taxon>
        <taxon>Actinomycetota</taxon>
        <taxon>Actinomycetes</taxon>
        <taxon>Micrococcales</taxon>
        <taxon>Brevibacteriaceae</taxon>
        <taxon>Brevibacterium</taxon>
    </lineage>
</organism>
<dbReference type="Gene3D" id="1.10.10.10">
    <property type="entry name" value="Winged helix-like DNA-binding domain superfamily/Winged helix DNA-binding domain"/>
    <property type="match status" value="1"/>
</dbReference>
<dbReference type="SUPFAM" id="SSF51735">
    <property type="entry name" value="NAD(P)-binding Rossmann-fold domains"/>
    <property type="match status" value="1"/>
</dbReference>
<accession>A0A2H1L0V6</accession>
<sequence>MAQTLSAATAPDGAARSAPMPAVTRMPVYLGALTALIAAGRTTASSEDLARTCGVGAAIVRRDLSLLRFTGRRGVGYDALDLAEAIRGFLGIDRLRPVGVVGAGRLGTALAHYLSDPEHGFSVKAVFDDAPVRIGEPVGDLVVADITDLPRAVESLALELLVIAVPADAAQSVVDAVSGTPVKGLLNFAPVPVRGPAGVEVRQVDLATELQVLSHFAPNSPQAVPGASAHSPHPSPGPLEAET</sequence>
<reference evidence="10" key="1">
    <citation type="submission" date="2017-03" db="EMBL/GenBank/DDBJ databases">
        <authorList>
            <person name="Monnet C."/>
        </authorList>
    </citation>
    <scope>NUCLEOTIDE SEQUENCE [LARGE SCALE GENOMIC DNA]</scope>
    <source>
        <strain evidence="10">SJ5-8</strain>
    </source>
</reference>
<protein>
    <recommendedName>
        <fullName evidence="6">Redox-sensing transcriptional repressor Rex</fullName>
    </recommendedName>
</protein>
<dbReference type="PANTHER" id="PTHR35786:SF1">
    <property type="entry name" value="REDOX-SENSING TRANSCRIPTIONAL REPRESSOR REX 1"/>
    <property type="match status" value="1"/>
</dbReference>
<evidence type="ECO:0000256" key="3">
    <source>
        <dbReference type="ARBA" id="ARBA00023015"/>
    </source>
</evidence>
<keyword evidence="6" id="KW-0520">NAD</keyword>
<name>A0A2H1L0V6_9MICO</name>
<feature type="DNA-binding region" description="H-T-H motif" evidence="6">
    <location>
        <begin position="28"/>
        <end position="67"/>
    </location>
</feature>
<gene>
    <name evidence="6" type="primary">rex</name>
    <name evidence="9" type="ORF">BJEO58_00111</name>
</gene>
<dbReference type="GO" id="GO:0003677">
    <property type="term" value="F:DNA binding"/>
    <property type="evidence" value="ECO:0007669"/>
    <property type="project" value="UniProtKB-UniRule"/>
</dbReference>
<dbReference type="GO" id="GO:0051775">
    <property type="term" value="P:response to redox state"/>
    <property type="evidence" value="ECO:0007669"/>
    <property type="project" value="InterPro"/>
</dbReference>
<evidence type="ECO:0000313" key="10">
    <source>
        <dbReference type="Proteomes" id="UP000234462"/>
    </source>
</evidence>
<dbReference type="InterPro" id="IPR036291">
    <property type="entry name" value="NAD(P)-bd_dom_sf"/>
</dbReference>
<comment type="subunit">
    <text evidence="6">Homodimer.</text>
</comment>
<evidence type="ECO:0000256" key="5">
    <source>
        <dbReference type="ARBA" id="ARBA00023163"/>
    </source>
</evidence>
<dbReference type="InterPro" id="IPR022876">
    <property type="entry name" value="Tscrpt_rep_Rex"/>
</dbReference>
<dbReference type="OrthoDB" id="9784760at2"/>
<keyword evidence="3 6" id="KW-0805">Transcription regulation</keyword>
<keyword evidence="4 6" id="KW-0238">DNA-binding</keyword>
<feature type="domain" description="CoA-binding" evidence="8">
    <location>
        <begin position="91"/>
        <end position="192"/>
    </location>
</feature>
<comment type="subcellular location">
    <subcellularLocation>
        <location evidence="6">Cytoplasm</location>
    </subcellularLocation>
</comment>
<dbReference type="GO" id="GO:0045892">
    <property type="term" value="P:negative regulation of DNA-templated transcription"/>
    <property type="evidence" value="ECO:0007669"/>
    <property type="project" value="InterPro"/>
</dbReference>
<feature type="region of interest" description="Disordered" evidence="7">
    <location>
        <begin position="221"/>
        <end position="243"/>
    </location>
</feature>
<evidence type="ECO:0000259" key="8">
    <source>
        <dbReference type="SMART" id="SM00881"/>
    </source>
</evidence>
<dbReference type="InterPro" id="IPR003781">
    <property type="entry name" value="CoA-bd"/>
</dbReference>
<dbReference type="AlphaFoldDB" id="A0A2H1L0V6"/>
<dbReference type="NCBIfam" id="NF003995">
    <property type="entry name" value="PRK05472.2-4"/>
    <property type="match status" value="1"/>
</dbReference>
<evidence type="ECO:0000256" key="6">
    <source>
        <dbReference type="HAMAP-Rule" id="MF_01131"/>
    </source>
</evidence>
<evidence type="ECO:0000256" key="7">
    <source>
        <dbReference type="SAM" id="MobiDB-lite"/>
    </source>
</evidence>
<dbReference type="Proteomes" id="UP000234462">
    <property type="component" value="Unassembled WGS sequence"/>
</dbReference>
<evidence type="ECO:0000313" key="9">
    <source>
        <dbReference type="EMBL" id="SMY10541.1"/>
    </source>
</evidence>
<keyword evidence="2 6" id="KW-0678">Repressor</keyword>
<evidence type="ECO:0000256" key="2">
    <source>
        <dbReference type="ARBA" id="ARBA00022491"/>
    </source>
</evidence>
<dbReference type="Pfam" id="PF06971">
    <property type="entry name" value="Put_DNA-bind_N"/>
    <property type="match status" value="1"/>
</dbReference>
<comment type="function">
    <text evidence="6">Modulates transcription in response to changes in cellular NADH/NAD(+) redox state.</text>
</comment>
<comment type="similarity">
    <text evidence="6">Belongs to the transcriptional regulatory Rex family.</text>
</comment>
<keyword evidence="5 6" id="KW-0804">Transcription</keyword>
<keyword evidence="1 6" id="KW-0963">Cytoplasm</keyword>
<dbReference type="InterPro" id="IPR009718">
    <property type="entry name" value="Rex_DNA-bd_C_dom"/>
</dbReference>
<evidence type="ECO:0000256" key="4">
    <source>
        <dbReference type="ARBA" id="ARBA00023125"/>
    </source>
</evidence>
<dbReference type="InterPro" id="IPR036390">
    <property type="entry name" value="WH_DNA-bd_sf"/>
</dbReference>
<dbReference type="Pfam" id="PF02629">
    <property type="entry name" value="CoA_binding"/>
    <property type="match status" value="1"/>
</dbReference>
<dbReference type="EMBL" id="FXZM01000001">
    <property type="protein sequence ID" value="SMY10541.1"/>
    <property type="molecule type" value="Genomic_DNA"/>
</dbReference>